<dbReference type="EMBL" id="PJQY01001785">
    <property type="protein sequence ID" value="PQP99685.1"/>
    <property type="molecule type" value="Genomic_DNA"/>
</dbReference>
<dbReference type="EMBL" id="PJQY01002254">
    <property type="protein sequence ID" value="PQP95314.1"/>
    <property type="molecule type" value="Genomic_DNA"/>
</dbReference>
<evidence type="ECO:0000313" key="9">
    <source>
        <dbReference type="EMBL" id="PQP99688.1"/>
    </source>
</evidence>
<dbReference type="EMBL" id="PJQY01000605">
    <property type="protein sequence ID" value="PQQ09538.1"/>
    <property type="molecule type" value="Genomic_DNA"/>
</dbReference>
<organism evidence="3 13">
    <name type="scientific">Prunus yedoensis var. nudiflora</name>
    <dbReference type="NCBI Taxonomy" id="2094558"/>
    <lineage>
        <taxon>Eukaryota</taxon>
        <taxon>Viridiplantae</taxon>
        <taxon>Streptophyta</taxon>
        <taxon>Embryophyta</taxon>
        <taxon>Tracheophyta</taxon>
        <taxon>Spermatophyta</taxon>
        <taxon>Magnoliopsida</taxon>
        <taxon>eudicotyledons</taxon>
        <taxon>Gunneridae</taxon>
        <taxon>Pentapetalae</taxon>
        <taxon>rosids</taxon>
        <taxon>fabids</taxon>
        <taxon>Rosales</taxon>
        <taxon>Rosaceae</taxon>
        <taxon>Amygdaloideae</taxon>
        <taxon>Amygdaleae</taxon>
        <taxon>Prunus</taxon>
    </lineage>
</organism>
<evidence type="ECO:0000313" key="1">
    <source>
        <dbReference type="EMBL" id="PQM36967.1"/>
    </source>
</evidence>
<evidence type="ECO:0000313" key="4">
    <source>
        <dbReference type="EMBL" id="PQP93917.1"/>
    </source>
</evidence>
<dbReference type="Proteomes" id="UP000250321">
    <property type="component" value="Unassembled WGS sequence"/>
</dbReference>
<reference evidence="3 13" key="1">
    <citation type="submission" date="2018-02" db="EMBL/GenBank/DDBJ databases">
        <title>Draft genome of wild Prunus yedoensis var. nudiflora.</title>
        <authorList>
            <person name="Baek S."/>
            <person name="Kim J.-H."/>
            <person name="Choi K."/>
            <person name="Kim G.-B."/>
            <person name="Cho A."/>
            <person name="Jang H."/>
            <person name="Shin C.-H."/>
            <person name="Yu H.-J."/>
            <person name="Mun J.-H."/>
        </authorList>
    </citation>
    <scope>NUCLEOTIDE SEQUENCE [LARGE SCALE GENOMIC DNA]</scope>
    <source>
        <strain evidence="13">cv. Jeju island</strain>
        <tissue evidence="3">Leaf</tissue>
    </source>
</reference>
<evidence type="ECO:0000313" key="5">
    <source>
        <dbReference type="EMBL" id="PQP95314.1"/>
    </source>
</evidence>
<accession>A0A314UTU4</accession>
<dbReference type="AlphaFoldDB" id="A0A314UTU4"/>
<evidence type="ECO:0000313" key="10">
    <source>
        <dbReference type="EMBL" id="PQQ09538.1"/>
    </source>
</evidence>
<protein>
    <submittedName>
        <fullName evidence="3">Uncharacterized protein</fullName>
    </submittedName>
</protein>
<comment type="caution">
    <text evidence="3">The sequence shown here is derived from an EMBL/GenBank/DDBJ whole genome shotgun (WGS) entry which is preliminary data.</text>
</comment>
<evidence type="ECO:0000313" key="2">
    <source>
        <dbReference type="EMBL" id="PQM36969.1"/>
    </source>
</evidence>
<evidence type="ECO:0000313" key="11">
    <source>
        <dbReference type="EMBL" id="PQQ09539.1"/>
    </source>
</evidence>
<dbReference type="EMBL" id="PJQY01001785">
    <property type="protein sequence ID" value="PQP99687.1"/>
    <property type="molecule type" value="Genomic_DNA"/>
</dbReference>
<evidence type="ECO:0000313" key="13">
    <source>
        <dbReference type="Proteomes" id="UP000250321"/>
    </source>
</evidence>
<dbReference type="EMBL" id="PJQY01003107">
    <property type="protein sequence ID" value="PQM40176.1"/>
    <property type="molecule type" value="Genomic_DNA"/>
</dbReference>
<keyword evidence="13" id="KW-1185">Reference proteome</keyword>
<dbReference type="EMBL" id="PJQY01002416">
    <property type="protein sequence ID" value="PQP93917.1"/>
    <property type="molecule type" value="Genomic_DNA"/>
</dbReference>
<dbReference type="EMBL" id="PJQY01003499">
    <property type="protein sequence ID" value="PQM36969.1"/>
    <property type="molecule type" value="Genomic_DNA"/>
</dbReference>
<evidence type="ECO:0000313" key="7">
    <source>
        <dbReference type="EMBL" id="PQP99685.1"/>
    </source>
</evidence>
<dbReference type="EMBL" id="PJQY01001785">
    <property type="protein sequence ID" value="PQP99688.1"/>
    <property type="molecule type" value="Genomic_DNA"/>
</dbReference>
<dbReference type="EMBL" id="PJQY01002254">
    <property type="protein sequence ID" value="PQP95317.1"/>
    <property type="molecule type" value="Genomic_DNA"/>
</dbReference>
<sequence>MMQSEVQRNCSERHQPCMAAAAFLDEREKEELRSRTGVGLVEQWWNPSCGVCAMEFELQTTVIVWRC</sequence>
<dbReference type="EMBL" id="PJQY01003499">
    <property type="protein sequence ID" value="PQM36967.1"/>
    <property type="molecule type" value="Genomic_DNA"/>
</dbReference>
<evidence type="ECO:0000313" key="12">
    <source>
        <dbReference type="EMBL" id="PQQ10351.1"/>
    </source>
</evidence>
<gene>
    <name evidence="1" type="ORF">Pyn_04807</name>
    <name evidence="2" type="ORF">Pyn_04809</name>
    <name evidence="12" type="ORF">Pyn_06785</name>
    <name evidence="5" type="ORF">Pyn_07880</name>
    <name evidence="6" type="ORF">Pyn_07883</name>
    <name evidence="4" type="ORF">Pyn_11516</name>
    <name evidence="7" type="ORF">Pyn_20943</name>
    <name evidence="8" type="ORF">Pyn_20945</name>
    <name evidence="9" type="ORF">Pyn_20946</name>
    <name evidence="10" type="ORF">Pyn_27611</name>
    <name evidence="11" type="ORF">Pyn_27612</name>
    <name evidence="3" type="ORF">Pyn_40810</name>
</gene>
<evidence type="ECO:0000313" key="8">
    <source>
        <dbReference type="EMBL" id="PQP99687.1"/>
    </source>
</evidence>
<name>A0A314UTU4_PRUYE</name>
<dbReference type="EMBL" id="PJQY01000521">
    <property type="protein sequence ID" value="PQQ10351.1"/>
    <property type="molecule type" value="Genomic_DNA"/>
</dbReference>
<dbReference type="EMBL" id="PJQY01000605">
    <property type="protein sequence ID" value="PQQ09539.1"/>
    <property type="molecule type" value="Genomic_DNA"/>
</dbReference>
<proteinExistence type="predicted"/>
<evidence type="ECO:0000313" key="6">
    <source>
        <dbReference type="EMBL" id="PQP95317.1"/>
    </source>
</evidence>
<evidence type="ECO:0000313" key="3">
    <source>
        <dbReference type="EMBL" id="PQM40176.1"/>
    </source>
</evidence>